<keyword evidence="21" id="KW-1185">Reference proteome</keyword>
<keyword evidence="11" id="KW-0443">Lipid metabolism</keyword>
<evidence type="ECO:0000256" key="14">
    <source>
        <dbReference type="ARBA" id="ARBA00023264"/>
    </source>
</evidence>
<keyword evidence="6" id="KW-0444">Lipid biosynthesis</keyword>
<evidence type="ECO:0000256" key="6">
    <source>
        <dbReference type="ARBA" id="ARBA00022516"/>
    </source>
</evidence>
<evidence type="ECO:0000256" key="5">
    <source>
        <dbReference type="ARBA" id="ARBA00017171"/>
    </source>
</evidence>
<dbReference type="InterPro" id="IPR050324">
    <property type="entry name" value="CDP-alcohol_PTase-I"/>
</dbReference>
<dbReference type="AlphaFoldDB" id="A0A137NYI5"/>
<comment type="subcellular location">
    <subcellularLocation>
        <location evidence="2">Endoplasmic reticulum membrane</location>
        <topology evidence="2">Multi-pass membrane protein</topology>
    </subcellularLocation>
</comment>
<comment type="pathway">
    <text evidence="16">Phospholipid metabolism; phosphatidylethanolamine biosynthesis; phosphatidylethanolamine from CDP-diacylglycerol: step 1/2.</text>
</comment>
<evidence type="ECO:0000256" key="1">
    <source>
        <dbReference type="ARBA" id="ARBA00000287"/>
    </source>
</evidence>
<evidence type="ECO:0000256" key="7">
    <source>
        <dbReference type="ARBA" id="ARBA00022679"/>
    </source>
</evidence>
<gene>
    <name evidence="20" type="ORF">CONCODRAFT_72725</name>
</gene>
<evidence type="ECO:0000256" key="18">
    <source>
        <dbReference type="SAM" id="MobiDB-lite"/>
    </source>
</evidence>
<feature type="region of interest" description="Disordered" evidence="18">
    <location>
        <begin position="1"/>
        <end position="29"/>
    </location>
</feature>
<evidence type="ECO:0000256" key="17">
    <source>
        <dbReference type="RuleBase" id="RU003750"/>
    </source>
</evidence>
<evidence type="ECO:0000256" key="11">
    <source>
        <dbReference type="ARBA" id="ARBA00023098"/>
    </source>
</evidence>
<dbReference type="EMBL" id="KQ964613">
    <property type="protein sequence ID" value="KXN67782.1"/>
    <property type="molecule type" value="Genomic_DNA"/>
</dbReference>
<organism evidence="20 21">
    <name type="scientific">Conidiobolus coronatus (strain ATCC 28846 / CBS 209.66 / NRRL 28638)</name>
    <name type="common">Delacroixia coronata</name>
    <dbReference type="NCBI Taxonomy" id="796925"/>
    <lineage>
        <taxon>Eukaryota</taxon>
        <taxon>Fungi</taxon>
        <taxon>Fungi incertae sedis</taxon>
        <taxon>Zoopagomycota</taxon>
        <taxon>Entomophthoromycotina</taxon>
        <taxon>Entomophthoromycetes</taxon>
        <taxon>Entomophthorales</taxon>
        <taxon>Ancylistaceae</taxon>
        <taxon>Conidiobolus</taxon>
    </lineage>
</organism>
<dbReference type="GO" id="GO:0005886">
    <property type="term" value="C:plasma membrane"/>
    <property type="evidence" value="ECO:0007669"/>
    <property type="project" value="EnsemblFungi"/>
</dbReference>
<feature type="transmembrane region" description="Helical" evidence="19">
    <location>
        <begin position="44"/>
        <end position="64"/>
    </location>
</feature>
<dbReference type="InterPro" id="IPR043130">
    <property type="entry name" value="CDP-OH_PTrfase_TM_dom"/>
</dbReference>
<evidence type="ECO:0000256" key="8">
    <source>
        <dbReference type="ARBA" id="ARBA00022692"/>
    </source>
</evidence>
<keyword evidence="9" id="KW-0256">Endoplasmic reticulum</keyword>
<dbReference type="STRING" id="796925.A0A137NYI5"/>
<dbReference type="OMA" id="HGCGMIS"/>
<dbReference type="GO" id="GO:0007009">
    <property type="term" value="P:plasma membrane organization"/>
    <property type="evidence" value="ECO:0007669"/>
    <property type="project" value="EnsemblFungi"/>
</dbReference>
<dbReference type="GO" id="GO:0006646">
    <property type="term" value="P:phosphatidylethanolamine biosynthetic process"/>
    <property type="evidence" value="ECO:0007669"/>
    <property type="project" value="EnsemblFungi"/>
</dbReference>
<feature type="transmembrane region" description="Helical" evidence="19">
    <location>
        <begin position="164"/>
        <end position="181"/>
    </location>
</feature>
<evidence type="ECO:0000256" key="4">
    <source>
        <dbReference type="ARBA" id="ARBA00013174"/>
    </source>
</evidence>
<proteinExistence type="inferred from homology"/>
<dbReference type="PROSITE" id="PS00379">
    <property type="entry name" value="CDP_ALCOHOL_P_TRANSF"/>
    <property type="match status" value="1"/>
</dbReference>
<feature type="transmembrane region" description="Helical" evidence="19">
    <location>
        <begin position="201"/>
        <end position="221"/>
    </location>
</feature>
<sequence length="226" mass="25105">MLRQRPGTESESIINKNNEEPNNKFSNPNPGHFSMVRNFYIADFLTLTNGACGVGTILSLLHYQTSRDPFHLWLAFTLIPIGVFFDVLDGRVARWRNESSLLGQELDSLADLISFGLAPASLGFCLGLNTWLDKTALIYLLARYNATVATLPKDGDGKVKYFEGTPIPTSLILVVFLAYFANNGQIDSNLPLGEFKLSFIHFHPLSLIYVLSGSAMISRSLKIPKF</sequence>
<evidence type="ECO:0000313" key="20">
    <source>
        <dbReference type="EMBL" id="KXN67782.1"/>
    </source>
</evidence>
<comment type="pathway">
    <text evidence="3">Lipid metabolism.</text>
</comment>
<evidence type="ECO:0000256" key="16">
    <source>
        <dbReference type="ARBA" id="ARBA00060701"/>
    </source>
</evidence>
<evidence type="ECO:0000256" key="19">
    <source>
        <dbReference type="SAM" id="Phobius"/>
    </source>
</evidence>
<dbReference type="PANTHER" id="PTHR14269">
    <property type="entry name" value="CDP-DIACYLGLYCEROL--GLYCEROL-3-PHOSPHATE 3-PHOSPHATIDYLTRANSFERASE-RELATED"/>
    <property type="match status" value="1"/>
</dbReference>
<dbReference type="GO" id="GO:0006659">
    <property type="term" value="P:phosphatidylserine biosynthetic process"/>
    <property type="evidence" value="ECO:0007669"/>
    <property type="project" value="EnsemblFungi"/>
</dbReference>
<dbReference type="Pfam" id="PF01066">
    <property type="entry name" value="CDP-OH_P_transf"/>
    <property type="match status" value="1"/>
</dbReference>
<evidence type="ECO:0000313" key="21">
    <source>
        <dbReference type="Proteomes" id="UP000070444"/>
    </source>
</evidence>
<dbReference type="GO" id="GO:0005741">
    <property type="term" value="C:mitochondrial outer membrane"/>
    <property type="evidence" value="ECO:0007669"/>
    <property type="project" value="EnsemblFungi"/>
</dbReference>
<protein>
    <recommendedName>
        <fullName evidence="5">CDP-diacylglycerol--serine O-phosphatidyltransferase</fullName>
        <ecNumber evidence="4">2.7.8.8</ecNumber>
    </recommendedName>
    <alternativeName>
        <fullName evidence="15">Phosphatidylserine synthase</fullName>
    </alternativeName>
</protein>
<accession>A0A137NYI5</accession>
<keyword evidence="13" id="KW-0594">Phospholipid biosynthesis</keyword>
<comment type="similarity">
    <text evidence="17">Belongs to the CDP-alcohol phosphatidyltransferase class-I family.</text>
</comment>
<evidence type="ECO:0000256" key="10">
    <source>
        <dbReference type="ARBA" id="ARBA00022989"/>
    </source>
</evidence>
<dbReference type="InterPro" id="IPR000462">
    <property type="entry name" value="CDP-OH_P_trans"/>
</dbReference>
<dbReference type="GO" id="GO:0071277">
    <property type="term" value="P:cellular response to calcium ion"/>
    <property type="evidence" value="ECO:0007669"/>
    <property type="project" value="EnsemblFungi"/>
</dbReference>
<dbReference type="GO" id="GO:0003882">
    <property type="term" value="F:CDP-diacylglycerol-serine O-phosphatidyltransferase activity"/>
    <property type="evidence" value="ECO:0007669"/>
    <property type="project" value="UniProtKB-EC"/>
</dbReference>
<dbReference type="InterPro" id="IPR048254">
    <property type="entry name" value="CDP_ALCOHOL_P_TRANSF_CS"/>
</dbReference>
<keyword evidence="10 19" id="KW-1133">Transmembrane helix</keyword>
<evidence type="ECO:0000256" key="3">
    <source>
        <dbReference type="ARBA" id="ARBA00005189"/>
    </source>
</evidence>
<feature type="transmembrane region" description="Helical" evidence="19">
    <location>
        <begin position="70"/>
        <end position="88"/>
    </location>
</feature>
<keyword evidence="7 17" id="KW-0808">Transferase</keyword>
<dbReference type="PANTHER" id="PTHR14269:SF61">
    <property type="entry name" value="CDP-DIACYLGLYCEROL--SERINE O-PHOSPHATIDYLTRANSFERASE"/>
    <property type="match status" value="1"/>
</dbReference>
<dbReference type="EC" id="2.7.8.8" evidence="4"/>
<evidence type="ECO:0000256" key="13">
    <source>
        <dbReference type="ARBA" id="ARBA00023209"/>
    </source>
</evidence>
<comment type="catalytic activity">
    <reaction evidence="1">
        <text>a CDP-1,2-diacyl-sn-glycerol + L-serine = a 1,2-diacyl-sn-glycero-3-phospho-L-serine + CMP + H(+)</text>
        <dbReference type="Rhea" id="RHEA:16913"/>
        <dbReference type="ChEBI" id="CHEBI:15378"/>
        <dbReference type="ChEBI" id="CHEBI:33384"/>
        <dbReference type="ChEBI" id="CHEBI:57262"/>
        <dbReference type="ChEBI" id="CHEBI:58332"/>
        <dbReference type="ChEBI" id="CHEBI:60377"/>
        <dbReference type="EC" id="2.7.8.8"/>
    </reaction>
</comment>
<keyword evidence="14" id="KW-1208">Phospholipid metabolism</keyword>
<reference evidence="20 21" key="1">
    <citation type="journal article" date="2015" name="Genome Biol. Evol.">
        <title>Phylogenomic analyses indicate that early fungi evolved digesting cell walls of algal ancestors of land plants.</title>
        <authorList>
            <person name="Chang Y."/>
            <person name="Wang S."/>
            <person name="Sekimoto S."/>
            <person name="Aerts A.L."/>
            <person name="Choi C."/>
            <person name="Clum A."/>
            <person name="LaButti K.M."/>
            <person name="Lindquist E.A."/>
            <person name="Yee Ngan C."/>
            <person name="Ohm R.A."/>
            <person name="Salamov A.A."/>
            <person name="Grigoriev I.V."/>
            <person name="Spatafora J.W."/>
            <person name="Berbee M.L."/>
        </authorList>
    </citation>
    <scope>NUCLEOTIDE SEQUENCE [LARGE SCALE GENOMIC DNA]</scope>
    <source>
        <strain evidence="20 21">NRRL 28638</strain>
    </source>
</reference>
<dbReference type="OrthoDB" id="448573at2759"/>
<evidence type="ECO:0000256" key="15">
    <source>
        <dbReference type="ARBA" id="ARBA00032361"/>
    </source>
</evidence>
<evidence type="ECO:0000256" key="2">
    <source>
        <dbReference type="ARBA" id="ARBA00004477"/>
    </source>
</evidence>
<evidence type="ECO:0000256" key="12">
    <source>
        <dbReference type="ARBA" id="ARBA00023136"/>
    </source>
</evidence>
<name>A0A137NYI5_CONC2</name>
<keyword evidence="8 19" id="KW-0812">Transmembrane</keyword>
<dbReference type="GO" id="GO:0005789">
    <property type="term" value="C:endoplasmic reticulum membrane"/>
    <property type="evidence" value="ECO:0007669"/>
    <property type="project" value="UniProtKB-SubCell"/>
</dbReference>
<dbReference type="GO" id="GO:0035865">
    <property type="term" value="P:cellular response to potassium ion"/>
    <property type="evidence" value="ECO:0007669"/>
    <property type="project" value="EnsemblFungi"/>
</dbReference>
<dbReference type="Proteomes" id="UP000070444">
    <property type="component" value="Unassembled WGS sequence"/>
</dbReference>
<evidence type="ECO:0000256" key="9">
    <source>
        <dbReference type="ARBA" id="ARBA00022824"/>
    </source>
</evidence>
<keyword evidence="12 19" id="KW-0472">Membrane</keyword>
<dbReference type="FunFam" id="1.20.120.1760:FF:000022">
    <property type="entry name" value="CDP-diacylglycerol--serine O-phosphatidyltransferase"/>
    <property type="match status" value="1"/>
</dbReference>
<dbReference type="Gene3D" id="1.20.120.1760">
    <property type="match status" value="1"/>
</dbReference>